<keyword evidence="1" id="KW-0472">Membrane</keyword>
<dbReference type="RefSeq" id="WP_062501570.1">
    <property type="nucleotide sequence ID" value="NZ_MXAN01000023.1"/>
</dbReference>
<proteinExistence type="predicted"/>
<evidence type="ECO:0000313" key="2">
    <source>
        <dbReference type="EMBL" id="OPH38089.1"/>
    </source>
</evidence>
<evidence type="ECO:0000256" key="1">
    <source>
        <dbReference type="SAM" id="Phobius"/>
    </source>
</evidence>
<dbReference type="Proteomes" id="UP000191025">
    <property type="component" value="Unassembled WGS sequence"/>
</dbReference>
<keyword evidence="1" id="KW-1133">Transmembrane helix</keyword>
<name>A0A1V4GZJ4_MORLA</name>
<evidence type="ECO:0000313" key="3">
    <source>
        <dbReference type="Proteomes" id="UP000191025"/>
    </source>
</evidence>
<accession>A0A1V4GZJ4</accession>
<organism evidence="2 3">
    <name type="scientific">Moraxella lacunata</name>
    <dbReference type="NCBI Taxonomy" id="477"/>
    <lineage>
        <taxon>Bacteria</taxon>
        <taxon>Pseudomonadati</taxon>
        <taxon>Pseudomonadota</taxon>
        <taxon>Gammaproteobacteria</taxon>
        <taxon>Moraxellales</taxon>
        <taxon>Moraxellaceae</taxon>
        <taxon>Moraxella</taxon>
    </lineage>
</organism>
<dbReference type="AlphaFoldDB" id="A0A1V4GZJ4"/>
<gene>
    <name evidence="2" type="ORF">B5J94_04485</name>
</gene>
<comment type="caution">
    <text evidence="2">The sequence shown here is derived from an EMBL/GenBank/DDBJ whole genome shotgun (WGS) entry which is preliminary data.</text>
</comment>
<dbReference type="EMBL" id="MXAN01000023">
    <property type="protein sequence ID" value="OPH38089.1"/>
    <property type="molecule type" value="Genomic_DNA"/>
</dbReference>
<keyword evidence="1" id="KW-0812">Transmembrane</keyword>
<sequence>MSVGCSGTRTGLLTRGRGCAVGVGSLLGSLAVSGALSLHAINADNINGKMAYFALVLNFFIKVSYN</sequence>
<reference evidence="3" key="1">
    <citation type="submission" date="2017-03" db="EMBL/GenBank/DDBJ databases">
        <title>Draft genome sequence of Moraxella equi CCUG 4950T type strain.</title>
        <authorList>
            <person name="Salva-Serra F."/>
            <person name="Engstrom-Jakobsson H."/>
            <person name="Thorell K."/>
            <person name="Jaen-Luchoro D."/>
            <person name="Gonzales-Siles L."/>
            <person name="Karlsson R."/>
            <person name="Yazdan S."/>
            <person name="Boulund F."/>
            <person name="Johnning A."/>
            <person name="Engstrand L."/>
            <person name="Kristiansson E."/>
            <person name="Moore E."/>
        </authorList>
    </citation>
    <scope>NUCLEOTIDE SEQUENCE [LARGE SCALE GENOMIC DNA]</scope>
    <source>
        <strain evidence="3">CCUG 4441</strain>
    </source>
</reference>
<feature type="transmembrane region" description="Helical" evidence="1">
    <location>
        <begin position="19"/>
        <end position="40"/>
    </location>
</feature>
<protein>
    <submittedName>
        <fullName evidence="2">Uncharacterized protein</fullName>
    </submittedName>
</protein>